<keyword evidence="2" id="KW-0240">DNA-directed RNA polymerase</keyword>
<organism evidence="8">
    <name type="scientific">Iridovirus Liz-CrIV</name>
    <dbReference type="NCBI Taxonomy" id="2594309"/>
    <lineage>
        <taxon>Viruses</taxon>
        <taxon>Varidnaviria</taxon>
        <taxon>Bamfordvirae</taxon>
        <taxon>Nucleocytoviricota</taxon>
        <taxon>Megaviricetes</taxon>
        <taxon>Pimascovirales</taxon>
        <taxon>Pimascovirales incertae sedis</taxon>
        <taxon>Iridoviridae</taxon>
    </lineage>
</organism>
<keyword evidence="3" id="KW-0808">Transferase</keyword>
<dbReference type="GO" id="GO:0006351">
    <property type="term" value="P:DNA-templated transcription"/>
    <property type="evidence" value="ECO:0007669"/>
    <property type="project" value="InterPro"/>
</dbReference>
<evidence type="ECO:0000256" key="4">
    <source>
        <dbReference type="ARBA" id="ARBA00022695"/>
    </source>
</evidence>
<keyword evidence="5" id="KW-0804">Transcription</keyword>
<evidence type="ECO:0000256" key="2">
    <source>
        <dbReference type="ARBA" id="ARBA00022478"/>
    </source>
</evidence>
<dbReference type="EMBL" id="MN081869">
    <property type="protein sequence ID" value="QEA08315.1"/>
    <property type="molecule type" value="Genomic_DNA"/>
</dbReference>
<evidence type="ECO:0000259" key="7">
    <source>
        <dbReference type="Pfam" id="PF04998"/>
    </source>
</evidence>
<keyword evidence="4" id="KW-0548">Nucleotidyltransferase</keyword>
<evidence type="ECO:0000256" key="3">
    <source>
        <dbReference type="ARBA" id="ARBA00022679"/>
    </source>
</evidence>
<dbReference type="Gene3D" id="1.10.150.390">
    <property type="match status" value="1"/>
</dbReference>
<evidence type="ECO:0000256" key="6">
    <source>
        <dbReference type="ARBA" id="ARBA00048552"/>
    </source>
</evidence>
<dbReference type="EC" id="2.7.7.6" evidence="1"/>
<accession>A0A5B8RM27</accession>
<evidence type="ECO:0000256" key="5">
    <source>
        <dbReference type="ARBA" id="ARBA00023163"/>
    </source>
</evidence>
<protein>
    <recommendedName>
        <fullName evidence="1">DNA-directed RNA polymerase</fullName>
        <ecNumber evidence="1">2.7.7.6</ecNumber>
    </recommendedName>
</protein>
<evidence type="ECO:0000256" key="1">
    <source>
        <dbReference type="ARBA" id="ARBA00012418"/>
    </source>
</evidence>
<evidence type="ECO:0000313" key="8">
    <source>
        <dbReference type="EMBL" id="QEA08315.1"/>
    </source>
</evidence>
<name>A0A5B8RM27_9VIRU</name>
<comment type="catalytic activity">
    <reaction evidence="6">
        <text>RNA(n) + a ribonucleoside 5'-triphosphate = RNA(n+1) + diphosphate</text>
        <dbReference type="Rhea" id="RHEA:21248"/>
        <dbReference type="Rhea" id="RHEA-COMP:14527"/>
        <dbReference type="Rhea" id="RHEA-COMP:17342"/>
        <dbReference type="ChEBI" id="CHEBI:33019"/>
        <dbReference type="ChEBI" id="CHEBI:61557"/>
        <dbReference type="ChEBI" id="CHEBI:140395"/>
        <dbReference type="EC" id="2.7.7.6"/>
    </reaction>
</comment>
<dbReference type="SUPFAM" id="SSF64484">
    <property type="entry name" value="beta and beta-prime subunits of DNA dependent RNA-polymerase"/>
    <property type="match status" value="1"/>
</dbReference>
<dbReference type="PANTHER" id="PTHR19376">
    <property type="entry name" value="DNA-DIRECTED RNA POLYMERASE"/>
    <property type="match status" value="1"/>
</dbReference>
<dbReference type="GO" id="GO:0000428">
    <property type="term" value="C:DNA-directed RNA polymerase complex"/>
    <property type="evidence" value="ECO:0007669"/>
    <property type="project" value="UniProtKB-KW"/>
</dbReference>
<dbReference type="GO" id="GO:0003677">
    <property type="term" value="F:DNA binding"/>
    <property type="evidence" value="ECO:0007669"/>
    <property type="project" value="InterPro"/>
</dbReference>
<feature type="domain" description="RNA polymerase Rpb1" evidence="7">
    <location>
        <begin position="67"/>
        <end position="380"/>
    </location>
</feature>
<dbReference type="Pfam" id="PF04998">
    <property type="entry name" value="RNA_pol_Rpb1_5"/>
    <property type="match status" value="1"/>
</dbReference>
<dbReference type="GO" id="GO:0003899">
    <property type="term" value="F:DNA-directed RNA polymerase activity"/>
    <property type="evidence" value="ECO:0007669"/>
    <property type="project" value="UniProtKB-EC"/>
</dbReference>
<dbReference type="PANTHER" id="PTHR19376:SF32">
    <property type="entry name" value="DNA-DIRECTED RNA POLYMERASE III SUBUNIT RPC1"/>
    <property type="match status" value="1"/>
</dbReference>
<reference evidence="8" key="1">
    <citation type="journal article" date="2019" name="Viruses">
        <title>Detection and Characterization of Invertebrate Iridoviruses Found in Reptiles and Prey Insects in Europe over the Past Two Decades.</title>
        <authorList>
            <person name="Papp T."/>
            <person name="Marschang R.E."/>
        </authorList>
    </citation>
    <scope>NUCLEOTIDE SEQUENCE</scope>
    <source>
        <strain evidence="8">Liz-CrIV</strain>
    </source>
</reference>
<sequence>MESKNMELKRKLTINEINFIVDFIHPRPYIPPDIENAIIFKKKKGIIDQLVTIEIYASLIPKLKEEIEKQYINSLIDPGECVGIIGAQSMGEYSTQATLNTFHVAGVDTGSSTGVSRFQDLINASKTVKIDNISLFFKPLFAKKNITELRKLVASKLIEVKLSHLMITSVIVKTEEISQYKQEIASCIELYNDEHFNYEDYEFCLKITLSRELLLKHRLHPSVIKNKLEEYNNDCKYAFLPISSQQILFFIFIYVNTDECIEKIIKDLMDKKICGVDGIIRYDFKRKDLFDDEWYIETTGGSFSNINCLSNIFDLTKTKTTSIWDLYNTFGIEATKQFLIQELKTVMDGVDICHIKLLVERMTYSGTIEPITRYTMRNDESPLSRASFEESFETFLKAAKFKEVEPFTGVSASVIGGKKAEVGTYMCDILIDIEKLNIANLKTTEDNETYEDIANLKTTEDNETYYEDDGDDLVYVE</sequence>
<proteinExistence type="predicted"/>
<dbReference type="InterPro" id="IPR007081">
    <property type="entry name" value="RNA_pol_Rpb1_5"/>
</dbReference>
<dbReference type="InterPro" id="IPR045867">
    <property type="entry name" value="DNA-dir_RpoC_beta_prime"/>
</dbReference>